<evidence type="ECO:0008006" key="5">
    <source>
        <dbReference type="Google" id="ProtNLM"/>
    </source>
</evidence>
<name>R4PWR6_9BACT</name>
<keyword evidence="2" id="KW-0472">Membrane</keyword>
<keyword evidence="2" id="KW-0812">Transmembrane</keyword>
<feature type="compositionally biased region" description="Polar residues" evidence="1">
    <location>
        <begin position="59"/>
        <end position="80"/>
    </location>
</feature>
<dbReference type="AlphaFoldDB" id="R4PWR6"/>
<evidence type="ECO:0000313" key="4">
    <source>
        <dbReference type="Proteomes" id="UP000013893"/>
    </source>
</evidence>
<keyword evidence="4" id="KW-1185">Reference proteome</keyword>
<proteinExistence type="predicted"/>
<dbReference type="STRING" id="1332188.L336_0503"/>
<dbReference type="RefSeq" id="WP_015641657.1">
    <property type="nucleotide sequence ID" value="NC_021219.1"/>
</dbReference>
<reference evidence="3 4" key="1">
    <citation type="journal article" date="2013" name="Nat. Biotechnol.">
        <title>Genome sequences of rare, uncultured bacteria obtained by differential coverage binning of multiple metagenomes.</title>
        <authorList>
            <person name="Albertsen M."/>
            <person name="Hugenholtz P."/>
            <person name="Skarshewski A."/>
            <person name="Nielsen K.L."/>
            <person name="Tyson G.W."/>
            <person name="Nielsen P.H."/>
        </authorList>
    </citation>
    <scope>NUCLEOTIDE SEQUENCE [LARGE SCALE GENOMIC DNA]</scope>
    <source>
        <strain evidence="3">TM71</strain>
    </source>
</reference>
<keyword evidence="2" id="KW-1133">Transmembrane helix</keyword>
<sequence length="180" mass="19204">MRIQNRNQTRPILVFSAIVGIVLFTLLGASYYFKKWPFSPASSSTSQTNSTINYTKPTEQQMTAGTQAKEQAAANSSQQNTDKKDTPLGVTLTTVQPGTVVYIRAMIDKVTTSATCHLAMVGPGQKTYSAEAPTQALAGTSTCRGFNIPMTSLAPGIWKITVSVTDDGTLSGSATTEKEL</sequence>
<evidence type="ECO:0000256" key="2">
    <source>
        <dbReference type="SAM" id="Phobius"/>
    </source>
</evidence>
<dbReference type="EMBL" id="CP005957">
    <property type="protein sequence ID" value="AGL62207.1"/>
    <property type="molecule type" value="Genomic_DNA"/>
</dbReference>
<organism evidence="3 4">
    <name type="scientific">Candidatus Saccharimonas aalborgensis</name>
    <dbReference type="NCBI Taxonomy" id="1332188"/>
    <lineage>
        <taxon>Bacteria</taxon>
        <taxon>Candidatus Saccharimonadota</taxon>
        <taxon>Candidatus Saccharimonadia</taxon>
        <taxon>Candidatus Saccharimonadales</taxon>
        <taxon>Candidatus Saccharimonadaceae</taxon>
        <taxon>Candidatus Saccharimonas</taxon>
    </lineage>
</organism>
<feature type="transmembrane region" description="Helical" evidence="2">
    <location>
        <begin position="12"/>
        <end position="33"/>
    </location>
</feature>
<dbReference type="Proteomes" id="UP000013893">
    <property type="component" value="Chromosome"/>
</dbReference>
<feature type="region of interest" description="Disordered" evidence="1">
    <location>
        <begin position="59"/>
        <end position="90"/>
    </location>
</feature>
<gene>
    <name evidence="3" type="ORF">L336_0503</name>
</gene>
<dbReference type="KEGG" id="saal:L336_0503"/>
<dbReference type="OrthoDB" id="9804534at2"/>
<protein>
    <recommendedName>
        <fullName evidence="5">YtkA-like domain-containing protein</fullName>
    </recommendedName>
</protein>
<evidence type="ECO:0000313" key="3">
    <source>
        <dbReference type="EMBL" id="AGL62207.1"/>
    </source>
</evidence>
<dbReference type="HOGENOM" id="CLU_1493600_0_0_0"/>
<accession>R4PWR6</accession>
<evidence type="ECO:0000256" key="1">
    <source>
        <dbReference type="SAM" id="MobiDB-lite"/>
    </source>
</evidence>